<feature type="domain" description="DUF218" evidence="1">
    <location>
        <begin position="43"/>
        <end position="190"/>
    </location>
</feature>
<evidence type="ECO:0000313" key="3">
    <source>
        <dbReference type="Proteomes" id="UP000217785"/>
    </source>
</evidence>
<gene>
    <name evidence="2" type="ORF">EFBL_3742</name>
</gene>
<proteinExistence type="predicted"/>
<dbReference type="CDD" id="cd06259">
    <property type="entry name" value="YdcF-like"/>
    <property type="match status" value="1"/>
</dbReference>
<keyword evidence="3" id="KW-1185">Reference proteome</keyword>
<dbReference type="PANTHER" id="PTHR30336">
    <property type="entry name" value="INNER MEMBRANE PROTEIN, PROBABLE PERMEASE"/>
    <property type="match status" value="1"/>
</dbReference>
<evidence type="ECO:0000313" key="2">
    <source>
        <dbReference type="EMBL" id="GAX92051.1"/>
    </source>
</evidence>
<dbReference type="Proteomes" id="UP000217785">
    <property type="component" value="Unassembled WGS sequence"/>
</dbReference>
<dbReference type="RefSeq" id="WP_096184521.1">
    <property type="nucleotide sequence ID" value="NZ_BDUF01000121.1"/>
</dbReference>
<dbReference type="OrthoDB" id="9782395at2"/>
<name>A0A292YT15_9BACL</name>
<dbReference type="InterPro" id="IPR014729">
    <property type="entry name" value="Rossmann-like_a/b/a_fold"/>
</dbReference>
<evidence type="ECO:0000259" key="1">
    <source>
        <dbReference type="Pfam" id="PF02698"/>
    </source>
</evidence>
<dbReference type="GO" id="GO:0043164">
    <property type="term" value="P:Gram-negative-bacterium-type cell wall biogenesis"/>
    <property type="evidence" value="ECO:0007669"/>
    <property type="project" value="TreeGrafter"/>
</dbReference>
<dbReference type="InterPro" id="IPR051599">
    <property type="entry name" value="Cell_Envelope_Assoc"/>
</dbReference>
<comment type="caution">
    <text evidence="2">The sequence shown here is derived from an EMBL/GenBank/DDBJ whole genome shotgun (WGS) entry which is preliminary data.</text>
</comment>
<organism evidence="2 3">
    <name type="scientific">Effusibacillus lacus</name>
    <dbReference type="NCBI Taxonomy" id="1348429"/>
    <lineage>
        <taxon>Bacteria</taxon>
        <taxon>Bacillati</taxon>
        <taxon>Bacillota</taxon>
        <taxon>Bacilli</taxon>
        <taxon>Bacillales</taxon>
        <taxon>Alicyclobacillaceae</taxon>
        <taxon>Effusibacillus</taxon>
    </lineage>
</organism>
<protein>
    <recommendedName>
        <fullName evidence="1">DUF218 domain-containing protein</fullName>
    </recommendedName>
</protein>
<dbReference type="InterPro" id="IPR003848">
    <property type="entry name" value="DUF218"/>
</dbReference>
<dbReference type="Gene3D" id="3.40.50.620">
    <property type="entry name" value="HUPs"/>
    <property type="match status" value="1"/>
</dbReference>
<reference evidence="3" key="1">
    <citation type="submission" date="2017-07" db="EMBL/GenBank/DDBJ databases">
        <title>Draft genome sequence of Effusibacillus lacus strain skLN1.</title>
        <authorList>
            <person name="Watanabe M."/>
            <person name="Kojima H."/>
            <person name="Fukui M."/>
        </authorList>
    </citation>
    <scope>NUCLEOTIDE SEQUENCE [LARGE SCALE GENOMIC DNA]</scope>
    <source>
        <strain evidence="3">skLN1</strain>
    </source>
</reference>
<dbReference type="GO" id="GO:0000270">
    <property type="term" value="P:peptidoglycan metabolic process"/>
    <property type="evidence" value="ECO:0007669"/>
    <property type="project" value="TreeGrafter"/>
</dbReference>
<accession>A0A292YT15</accession>
<dbReference type="Pfam" id="PF02698">
    <property type="entry name" value="DUF218"/>
    <property type="match status" value="1"/>
</dbReference>
<sequence length="201" mass="23007">MKKRKAAVILVLSIILAATFFRDSWLPALAEHLAIQENATPSDVIIVLGGERKGERTERAVKLYKEGYAPQLLFSDGTDLSWRIRSVNEMTALAKQLGVPEASIYIEDRSRSTYENALFTKQILLDKGWKSAIIVTTNWHSRRTKMVFEKVFEGSGVQLSYAAAADKVHNSLDKWWKDPEKQQTVLTEWAKLIVYWIKYLM</sequence>
<dbReference type="GO" id="GO:0005886">
    <property type="term" value="C:plasma membrane"/>
    <property type="evidence" value="ECO:0007669"/>
    <property type="project" value="TreeGrafter"/>
</dbReference>
<dbReference type="EMBL" id="BDUF01000121">
    <property type="protein sequence ID" value="GAX92051.1"/>
    <property type="molecule type" value="Genomic_DNA"/>
</dbReference>
<dbReference type="PANTHER" id="PTHR30336:SF4">
    <property type="entry name" value="ENVELOPE BIOGENESIS FACTOR ELYC"/>
    <property type="match status" value="1"/>
</dbReference>
<dbReference type="AlphaFoldDB" id="A0A292YT15"/>